<protein>
    <submittedName>
        <fullName evidence="1">Uncharacterized protein</fullName>
    </submittedName>
</protein>
<name>A0A0P0FCW6_AZOBR</name>
<keyword evidence="1" id="KW-0614">Plasmid</keyword>
<dbReference type="Proteomes" id="UP000298774">
    <property type="component" value="Plasmid p4"/>
</dbReference>
<gene>
    <name evidence="1" type="ORF">D3868_29050</name>
</gene>
<sequence>MGMLMPDAVAEVGHLLAVVEALDPRAAQELRGGLPRCDSTFGLGLAFFLAATANGARAWLGPKRCRLLERLDGGALLDDLDLALAPRHRRTADGREWRVMSIPVMDGTAAGGCRGLLCAISDGADLQTGSALVLQMRLPALGAVQLVAAGEGRRFDVTLQTGGGLSSAALADMQDGFAGAMGDAGLGGDLTVGPLAGAWLDLEEEALSADWSG</sequence>
<dbReference type="KEGG" id="abf:AMK58_25250"/>
<organism evidence="1 2">
    <name type="scientific">Azospirillum brasilense</name>
    <dbReference type="NCBI Taxonomy" id="192"/>
    <lineage>
        <taxon>Bacteria</taxon>
        <taxon>Pseudomonadati</taxon>
        <taxon>Pseudomonadota</taxon>
        <taxon>Alphaproteobacteria</taxon>
        <taxon>Rhodospirillales</taxon>
        <taxon>Azospirillaceae</taxon>
        <taxon>Azospirillum</taxon>
    </lineage>
</organism>
<reference evidence="1 2" key="1">
    <citation type="submission" date="2018-09" db="EMBL/GenBank/DDBJ databases">
        <title>Whole genome based analysis of evolution and adaptive divergence in Indian and Brazilian strains of Azospirillum brasilense.</title>
        <authorList>
            <person name="Singh C."/>
            <person name="Tripathi A.K."/>
        </authorList>
    </citation>
    <scope>NUCLEOTIDE SEQUENCE [LARGE SCALE GENOMIC DNA]</scope>
    <source>
        <strain evidence="1 2">MTCC4038</strain>
        <plasmid evidence="1 2">p4</plasmid>
    </source>
</reference>
<evidence type="ECO:0000313" key="1">
    <source>
        <dbReference type="EMBL" id="QCO13094.1"/>
    </source>
</evidence>
<dbReference type="AlphaFoldDB" id="A0A0P0FCW6"/>
<proteinExistence type="predicted"/>
<geneLocation type="plasmid" evidence="1 2">
    <name>p4</name>
</geneLocation>
<accession>A0A0P0FCW6</accession>
<evidence type="ECO:0000313" key="2">
    <source>
        <dbReference type="Proteomes" id="UP000298774"/>
    </source>
</evidence>
<dbReference type="EMBL" id="CP032343">
    <property type="protein sequence ID" value="QCO13094.1"/>
    <property type="molecule type" value="Genomic_DNA"/>
</dbReference>